<keyword evidence="2" id="KW-1185">Reference proteome</keyword>
<reference evidence="1 2" key="1">
    <citation type="submission" date="2021-06" db="EMBL/GenBank/DDBJ databases">
        <title>Caerostris darwini draft genome.</title>
        <authorList>
            <person name="Kono N."/>
            <person name="Arakawa K."/>
        </authorList>
    </citation>
    <scope>NUCLEOTIDE SEQUENCE [LARGE SCALE GENOMIC DNA]</scope>
</reference>
<evidence type="ECO:0000313" key="1">
    <source>
        <dbReference type="EMBL" id="GIY63261.1"/>
    </source>
</evidence>
<organism evidence="1 2">
    <name type="scientific">Caerostris darwini</name>
    <dbReference type="NCBI Taxonomy" id="1538125"/>
    <lineage>
        <taxon>Eukaryota</taxon>
        <taxon>Metazoa</taxon>
        <taxon>Ecdysozoa</taxon>
        <taxon>Arthropoda</taxon>
        <taxon>Chelicerata</taxon>
        <taxon>Arachnida</taxon>
        <taxon>Araneae</taxon>
        <taxon>Araneomorphae</taxon>
        <taxon>Entelegynae</taxon>
        <taxon>Araneoidea</taxon>
        <taxon>Araneidae</taxon>
        <taxon>Caerostris</taxon>
    </lineage>
</organism>
<proteinExistence type="predicted"/>
<name>A0AAV4UZ86_9ARAC</name>
<comment type="caution">
    <text evidence="1">The sequence shown here is derived from an EMBL/GenBank/DDBJ whole genome shotgun (WGS) entry which is preliminary data.</text>
</comment>
<sequence length="93" mass="11011">MKSLLHKVSRTFTYQYNNHKGISRIYLSQYTTTKRYFYRAYVRRQGVFPPQHMCSAVKSANHLAPRQKSTPYCSSFHLSFEEQSNLENPFPVN</sequence>
<dbReference type="AlphaFoldDB" id="A0AAV4UZ86"/>
<dbReference type="Proteomes" id="UP001054837">
    <property type="component" value="Unassembled WGS sequence"/>
</dbReference>
<protein>
    <submittedName>
        <fullName evidence="1">Uncharacterized protein</fullName>
    </submittedName>
</protein>
<dbReference type="EMBL" id="BPLQ01012170">
    <property type="protein sequence ID" value="GIY63261.1"/>
    <property type="molecule type" value="Genomic_DNA"/>
</dbReference>
<gene>
    <name evidence="1" type="ORF">CDAR_272141</name>
</gene>
<evidence type="ECO:0000313" key="2">
    <source>
        <dbReference type="Proteomes" id="UP001054837"/>
    </source>
</evidence>
<accession>A0AAV4UZ86</accession>